<evidence type="ECO:0000256" key="1">
    <source>
        <dbReference type="ARBA" id="ARBA00010751"/>
    </source>
</evidence>
<dbReference type="InterPro" id="IPR035439">
    <property type="entry name" value="UPF0145_dom_sf"/>
</dbReference>
<dbReference type="EMBL" id="JQZV01000008">
    <property type="protein sequence ID" value="KGN92719.1"/>
    <property type="molecule type" value="Genomic_DNA"/>
</dbReference>
<dbReference type="PANTHER" id="PTHR34068">
    <property type="entry name" value="UPF0145 PROTEIN YBJQ"/>
    <property type="match status" value="1"/>
</dbReference>
<dbReference type="InterPro" id="IPR002765">
    <property type="entry name" value="UPF0145_YbjQ-like"/>
</dbReference>
<gene>
    <name evidence="2" type="ORF">HQ43_04320</name>
</gene>
<sequence>MKNRDFIITTTNNIEGYAVKRYVETICVNMVLGTNFFSDFSASITDIFGGYSYSYQKKMDLIYKDATNKLKEKAKRKGANCILGFKVDFDEISGKGKSMIMLSASGTACIIEEKEDNKFKVLSEYSIDGAELEREMLRQSIVSGINDGEEIKEEWRTFLLENPQEEIIDNLLDRFIQNSGRTTEEISFITQYLGAIPKEMVTRRAYEKRKENKAVMGDLIVACNLFDSERILLAIKEDLTNSTYLLRTQSDSYDIEDLKRMEEMEHIIDNLPDVGSFISTKGLFSKGEKRQYICPNGHKNDESNEFCEDLNCGLNIKGLFSYQVDSINEFKKKLSSLRTLFNKA</sequence>
<keyword evidence="3" id="KW-1185">Reference proteome</keyword>
<comment type="caution">
    <text evidence="2">The sequence shown here is derived from an EMBL/GenBank/DDBJ whole genome shotgun (WGS) entry which is preliminary data.</text>
</comment>
<reference evidence="2 3" key="1">
    <citation type="submission" date="2014-08" db="EMBL/GenBank/DDBJ databases">
        <title>Porphyromonas canoris strain:OH2762 Genome sequencing.</title>
        <authorList>
            <person name="Wallis C."/>
            <person name="Deusch O."/>
            <person name="O'Flynn C."/>
            <person name="Davis I."/>
            <person name="Jospin G."/>
            <person name="Darling A.E."/>
            <person name="Coil D.A."/>
            <person name="Alexiev A."/>
            <person name="Horsfall A."/>
            <person name="Kirkwood N."/>
            <person name="Harris S."/>
            <person name="Eisen J.A."/>
        </authorList>
    </citation>
    <scope>NUCLEOTIDE SEQUENCE [LARGE SCALE GENOMIC DNA]</scope>
    <source>
        <strain evidence="3">COT-108 OH2762</strain>
    </source>
</reference>
<comment type="similarity">
    <text evidence="1">Belongs to the UPF0145 family.</text>
</comment>
<evidence type="ECO:0000313" key="3">
    <source>
        <dbReference type="Proteomes" id="UP000030101"/>
    </source>
</evidence>
<dbReference type="Proteomes" id="UP000030101">
    <property type="component" value="Unassembled WGS sequence"/>
</dbReference>
<proteinExistence type="inferred from homology"/>
<dbReference type="Gene3D" id="3.30.110.70">
    <property type="entry name" value="Hypothetical protein apc22750. Chain B"/>
    <property type="match status" value="1"/>
</dbReference>
<name>A0ABR4XM01_9PORP</name>
<protein>
    <submittedName>
        <fullName evidence="2">Uncharacterized protein</fullName>
    </submittedName>
</protein>
<dbReference type="Pfam" id="PF01906">
    <property type="entry name" value="YbjQ_1"/>
    <property type="match status" value="1"/>
</dbReference>
<evidence type="ECO:0000313" key="2">
    <source>
        <dbReference type="EMBL" id="KGN92719.1"/>
    </source>
</evidence>
<dbReference type="RefSeq" id="WP_036790067.1">
    <property type="nucleotide sequence ID" value="NZ_JQZV01000008.1"/>
</dbReference>
<dbReference type="SUPFAM" id="SSF117782">
    <property type="entry name" value="YbjQ-like"/>
    <property type="match status" value="1"/>
</dbReference>
<dbReference type="PANTHER" id="PTHR34068:SF1">
    <property type="entry name" value="UPF0145 PROTEIN YBJQ"/>
    <property type="match status" value="1"/>
</dbReference>
<accession>A0ABR4XM01</accession>
<organism evidence="2 3">
    <name type="scientific">Porphyromonas canoris</name>
    <dbReference type="NCBI Taxonomy" id="36875"/>
    <lineage>
        <taxon>Bacteria</taxon>
        <taxon>Pseudomonadati</taxon>
        <taxon>Bacteroidota</taxon>
        <taxon>Bacteroidia</taxon>
        <taxon>Bacteroidales</taxon>
        <taxon>Porphyromonadaceae</taxon>
        <taxon>Porphyromonas</taxon>
    </lineage>
</organism>